<accession>A0A7G9YIF1</accession>
<name>A0A7G9YIF1_9EURY</name>
<evidence type="ECO:0000313" key="1">
    <source>
        <dbReference type="EMBL" id="QNO47785.1"/>
    </source>
</evidence>
<gene>
    <name evidence="1" type="ORF">FMEMAFBA_00043</name>
</gene>
<dbReference type="AlphaFoldDB" id="A0A7G9YIF1"/>
<reference evidence="1" key="1">
    <citation type="submission" date="2020-06" db="EMBL/GenBank/DDBJ databases">
        <title>Unique genomic features of the anaerobic methanotrophic archaea.</title>
        <authorList>
            <person name="Chadwick G.L."/>
            <person name="Skennerton C.T."/>
            <person name="Laso-Perez R."/>
            <person name="Leu A.O."/>
            <person name="Speth D.R."/>
            <person name="Yu H."/>
            <person name="Morgan-Lang C."/>
            <person name="Hatzenpichler R."/>
            <person name="Goudeau D."/>
            <person name="Malmstrom R."/>
            <person name="Brazelton W.J."/>
            <person name="Woyke T."/>
            <person name="Hallam S.J."/>
            <person name="Tyson G.W."/>
            <person name="Wegener G."/>
            <person name="Boetius A."/>
            <person name="Orphan V."/>
        </authorList>
    </citation>
    <scope>NUCLEOTIDE SEQUENCE</scope>
</reference>
<organism evidence="1">
    <name type="scientific">Candidatus Methanogaster sp. ANME-2c ERB4</name>
    <dbReference type="NCBI Taxonomy" id="2759911"/>
    <lineage>
        <taxon>Archaea</taxon>
        <taxon>Methanobacteriati</taxon>
        <taxon>Methanobacteriota</taxon>
        <taxon>Stenosarchaea group</taxon>
        <taxon>Methanomicrobia</taxon>
        <taxon>Methanosarcinales</taxon>
        <taxon>ANME-2 cluster</taxon>
        <taxon>Candidatus Methanogasteraceae</taxon>
        <taxon>Candidatus Methanogaster</taxon>
    </lineage>
</organism>
<protein>
    <submittedName>
        <fullName evidence="1">Uncharacterized protein</fullName>
    </submittedName>
</protein>
<proteinExistence type="predicted"/>
<dbReference type="EMBL" id="MT631274">
    <property type="protein sequence ID" value="QNO47785.1"/>
    <property type="molecule type" value="Genomic_DNA"/>
</dbReference>
<sequence length="80" mass="8184">MILRGGVRPAGSKTAAWDANGFAALALRIQVATMGTREAQYTPLVLLTAAGVCVIKPINGKIPQKGILGVGSAYSDEEAG</sequence>